<dbReference type="EMBL" id="FBWG01000003">
    <property type="protein sequence ID" value="CUX16875.1"/>
    <property type="molecule type" value="Genomic_DNA"/>
</dbReference>
<accession>A0A1S7P719</accession>
<evidence type="ECO:0000313" key="2">
    <source>
        <dbReference type="Proteomes" id="UP000191987"/>
    </source>
</evidence>
<name>A0A1S7P719_9HYPH</name>
<evidence type="ECO:0000313" key="1">
    <source>
        <dbReference type="EMBL" id="CUX16875.1"/>
    </source>
</evidence>
<organism evidence="1 2">
    <name type="scientific">Agrobacterium deltaense Zutra 3/1</name>
    <dbReference type="NCBI Taxonomy" id="1183427"/>
    <lineage>
        <taxon>Bacteria</taxon>
        <taxon>Pseudomonadati</taxon>
        <taxon>Pseudomonadota</taxon>
        <taxon>Alphaproteobacteria</taxon>
        <taxon>Hyphomicrobiales</taxon>
        <taxon>Rhizobiaceae</taxon>
        <taxon>Rhizobium/Agrobacterium group</taxon>
        <taxon>Agrobacterium</taxon>
    </lineage>
</organism>
<dbReference type="Proteomes" id="UP000191987">
    <property type="component" value="Unassembled WGS sequence"/>
</dbReference>
<dbReference type="AlphaFoldDB" id="A0A1S7P719"/>
<sequence>MRIKHLTPGAAGEPDMAEDRAQLAKTPSGNFRNDAIEGSARRAKNAAGILAGVKPAVSGWNCLEKFDQCVGRLDAVEFDGDALHEVAHDLAAHVLAELDPASERRPVFDLDCRARQGKVDQPAGDEHAVFQNELGSRIARRQAIVATVFRQAEQLTLGDPGELRGEFFPLALRRVDGDEEARCGERCHRAFDAADMLEIGDDAVAVAGNARAGELRSFGGHLGRGAIVFFMVGQHQAAGEGHTDGVVEMSFLNRTQDLGGVDRTGRKHGQRNCNE</sequence>
<proteinExistence type="predicted"/>
<gene>
    <name evidence="1" type="ORF">AGR7C_Cc110463</name>
</gene>
<reference evidence="1 2" key="1">
    <citation type="submission" date="2016-01" db="EMBL/GenBank/DDBJ databases">
        <authorList>
            <person name="Oliw E.H."/>
        </authorList>
    </citation>
    <scope>NUCLEOTIDE SEQUENCE [LARGE SCALE GENOMIC DNA]</scope>
    <source>
        <strain evidence="1 2">Zutra 3-1</strain>
    </source>
</reference>
<protein>
    <submittedName>
        <fullName evidence="1">Uncharacterized protein</fullName>
    </submittedName>
</protein>